<dbReference type="GeneID" id="93570468"/>
<dbReference type="AlphaFoldDB" id="A0A1L9UII2"/>
<evidence type="ECO:0000256" key="5">
    <source>
        <dbReference type="ARBA" id="ARBA00022862"/>
    </source>
</evidence>
<dbReference type="VEuPathDB" id="FungiDB:ASPBRDRAFT_127518"/>
<dbReference type="GO" id="GO:0045454">
    <property type="term" value="P:cell redox homeostasis"/>
    <property type="evidence" value="ECO:0007669"/>
    <property type="project" value="TreeGrafter"/>
</dbReference>
<keyword evidence="17" id="KW-1185">Reference proteome</keyword>
<dbReference type="GO" id="GO:0005737">
    <property type="term" value="C:cytoplasm"/>
    <property type="evidence" value="ECO:0007669"/>
    <property type="project" value="TreeGrafter"/>
</dbReference>
<dbReference type="EMBL" id="KV878685">
    <property type="protein sequence ID" value="OJJ71495.1"/>
    <property type="molecule type" value="Genomic_DNA"/>
</dbReference>
<dbReference type="InterPro" id="IPR050924">
    <property type="entry name" value="Peroxiredoxin_BCP/PrxQ"/>
</dbReference>
<dbReference type="InterPro" id="IPR000866">
    <property type="entry name" value="AhpC/TSA"/>
</dbReference>
<dbReference type="FunFam" id="3.40.30.10:FF:000157">
    <property type="entry name" value="DOT5p Nuclear thiol peroxidase"/>
    <property type="match status" value="1"/>
</dbReference>
<reference evidence="17" key="1">
    <citation type="journal article" date="2017" name="Genome Biol.">
        <title>Comparative genomics reveals high biological diversity and specific adaptations in the industrially and medically important fungal genus Aspergillus.</title>
        <authorList>
            <person name="de Vries R.P."/>
            <person name="Riley R."/>
            <person name="Wiebenga A."/>
            <person name="Aguilar-Osorio G."/>
            <person name="Amillis S."/>
            <person name="Uchima C.A."/>
            <person name="Anderluh G."/>
            <person name="Asadollahi M."/>
            <person name="Askin M."/>
            <person name="Barry K."/>
            <person name="Battaglia E."/>
            <person name="Bayram O."/>
            <person name="Benocci T."/>
            <person name="Braus-Stromeyer S.A."/>
            <person name="Caldana C."/>
            <person name="Canovas D."/>
            <person name="Cerqueira G.C."/>
            <person name="Chen F."/>
            <person name="Chen W."/>
            <person name="Choi C."/>
            <person name="Clum A."/>
            <person name="Dos Santos R.A."/>
            <person name="Damasio A.R."/>
            <person name="Diallinas G."/>
            <person name="Emri T."/>
            <person name="Fekete E."/>
            <person name="Flipphi M."/>
            <person name="Freyberg S."/>
            <person name="Gallo A."/>
            <person name="Gournas C."/>
            <person name="Habgood R."/>
            <person name="Hainaut M."/>
            <person name="Harispe M.L."/>
            <person name="Henrissat B."/>
            <person name="Hilden K.S."/>
            <person name="Hope R."/>
            <person name="Hossain A."/>
            <person name="Karabika E."/>
            <person name="Karaffa L."/>
            <person name="Karanyi Z."/>
            <person name="Krasevec N."/>
            <person name="Kuo A."/>
            <person name="Kusch H."/>
            <person name="LaButti K."/>
            <person name="Lagendijk E.L."/>
            <person name="Lapidus A."/>
            <person name="Levasseur A."/>
            <person name="Lindquist E."/>
            <person name="Lipzen A."/>
            <person name="Logrieco A.F."/>
            <person name="MacCabe A."/>
            <person name="Maekelae M.R."/>
            <person name="Malavazi I."/>
            <person name="Melin P."/>
            <person name="Meyer V."/>
            <person name="Mielnichuk N."/>
            <person name="Miskei M."/>
            <person name="Molnar A.P."/>
            <person name="Mule G."/>
            <person name="Ngan C.Y."/>
            <person name="Orejas M."/>
            <person name="Orosz E."/>
            <person name="Ouedraogo J.P."/>
            <person name="Overkamp K.M."/>
            <person name="Park H.-S."/>
            <person name="Perrone G."/>
            <person name="Piumi F."/>
            <person name="Punt P.J."/>
            <person name="Ram A.F."/>
            <person name="Ramon A."/>
            <person name="Rauscher S."/>
            <person name="Record E."/>
            <person name="Riano-Pachon D.M."/>
            <person name="Robert V."/>
            <person name="Roehrig J."/>
            <person name="Ruller R."/>
            <person name="Salamov A."/>
            <person name="Salih N.S."/>
            <person name="Samson R.A."/>
            <person name="Sandor E."/>
            <person name="Sanguinetti M."/>
            <person name="Schuetze T."/>
            <person name="Sepcic K."/>
            <person name="Shelest E."/>
            <person name="Sherlock G."/>
            <person name="Sophianopoulou V."/>
            <person name="Squina F.M."/>
            <person name="Sun H."/>
            <person name="Susca A."/>
            <person name="Todd R.B."/>
            <person name="Tsang A."/>
            <person name="Unkles S.E."/>
            <person name="van de Wiele N."/>
            <person name="van Rossen-Uffink D."/>
            <person name="Oliveira J.V."/>
            <person name="Vesth T.C."/>
            <person name="Visser J."/>
            <person name="Yu J.-H."/>
            <person name="Zhou M."/>
            <person name="Andersen M.R."/>
            <person name="Archer D.B."/>
            <person name="Baker S.E."/>
            <person name="Benoit I."/>
            <person name="Brakhage A.A."/>
            <person name="Braus G.H."/>
            <person name="Fischer R."/>
            <person name="Frisvad J.C."/>
            <person name="Goldman G.H."/>
            <person name="Houbraken J."/>
            <person name="Oakley B."/>
            <person name="Pocsi I."/>
            <person name="Scazzocchio C."/>
            <person name="Seiboth B."/>
            <person name="vanKuyk P.A."/>
            <person name="Wortman J."/>
            <person name="Dyer P.S."/>
            <person name="Grigoriev I.V."/>
        </authorList>
    </citation>
    <scope>NUCLEOTIDE SEQUENCE [LARGE SCALE GENOMIC DNA]</scope>
    <source>
        <strain evidence="17">CBS 101740 / IMI 381727 / IBT 21946</strain>
    </source>
</reference>
<evidence type="ECO:0000313" key="16">
    <source>
        <dbReference type="EMBL" id="OJJ71495.1"/>
    </source>
</evidence>
<dbReference type="OrthoDB" id="338622at2759"/>
<sequence>MVELRKRKAPAQVPAAERETKKVQASKVSRKLDVSKAIPDDKAPKVGDKLDLDNFGGDIETNDGQKTTLKDLVDASKAGVVLFTYPRASTPGCTKQACLFRDNYDSITESGFSIYGLSADSPKANTTFKTKQSLPYPLLCNPTATLIAALGLKKSPRGTIRGVFAIDKHGKVLILQTGGPDATLNAVQDLVAELQEQSSSKDKTPRASPIATDK</sequence>
<dbReference type="InterPro" id="IPR036249">
    <property type="entry name" value="Thioredoxin-like_sf"/>
</dbReference>
<organism evidence="16 17">
    <name type="scientific">Aspergillus brasiliensis (strain CBS 101740 / IMI 381727 / IBT 21946)</name>
    <dbReference type="NCBI Taxonomy" id="767769"/>
    <lineage>
        <taxon>Eukaryota</taxon>
        <taxon>Fungi</taxon>
        <taxon>Dikarya</taxon>
        <taxon>Ascomycota</taxon>
        <taxon>Pezizomycotina</taxon>
        <taxon>Eurotiomycetes</taxon>
        <taxon>Eurotiomycetidae</taxon>
        <taxon>Eurotiales</taxon>
        <taxon>Aspergillaceae</taxon>
        <taxon>Aspergillus</taxon>
        <taxon>Aspergillus subgen. Circumdati</taxon>
    </lineage>
</organism>
<evidence type="ECO:0000256" key="11">
    <source>
        <dbReference type="ARBA" id="ARBA00038489"/>
    </source>
</evidence>
<dbReference type="PANTHER" id="PTHR42801:SF23">
    <property type="entry name" value="PEROXIREDOXIN DOT5"/>
    <property type="match status" value="1"/>
</dbReference>
<proteinExistence type="inferred from homology"/>
<evidence type="ECO:0000259" key="15">
    <source>
        <dbReference type="PROSITE" id="PS51352"/>
    </source>
</evidence>
<keyword evidence="6" id="KW-0560">Oxidoreductase</keyword>
<evidence type="ECO:0000256" key="6">
    <source>
        <dbReference type="ARBA" id="ARBA00023002"/>
    </source>
</evidence>
<dbReference type="CDD" id="cd03017">
    <property type="entry name" value="PRX_BCP"/>
    <property type="match status" value="1"/>
</dbReference>
<feature type="region of interest" description="Disordered" evidence="14">
    <location>
        <begin position="1"/>
        <end position="26"/>
    </location>
</feature>
<keyword evidence="5" id="KW-0049">Antioxidant</keyword>
<evidence type="ECO:0000256" key="12">
    <source>
        <dbReference type="ARBA" id="ARBA00049091"/>
    </source>
</evidence>
<evidence type="ECO:0000256" key="2">
    <source>
        <dbReference type="ARBA" id="ARBA00011245"/>
    </source>
</evidence>
<evidence type="ECO:0000256" key="8">
    <source>
        <dbReference type="ARBA" id="ARBA00023242"/>
    </source>
</evidence>
<keyword evidence="4" id="KW-0575">Peroxidase</keyword>
<keyword evidence="8" id="KW-0539">Nucleus</keyword>
<evidence type="ECO:0000256" key="4">
    <source>
        <dbReference type="ARBA" id="ARBA00022559"/>
    </source>
</evidence>
<evidence type="ECO:0000256" key="7">
    <source>
        <dbReference type="ARBA" id="ARBA00023157"/>
    </source>
</evidence>
<evidence type="ECO:0000313" key="17">
    <source>
        <dbReference type="Proteomes" id="UP000184499"/>
    </source>
</evidence>
<evidence type="ECO:0000256" key="13">
    <source>
        <dbReference type="ARBA" id="ARBA00077538"/>
    </source>
</evidence>
<dbReference type="Pfam" id="PF00578">
    <property type="entry name" value="AhpC-TSA"/>
    <property type="match status" value="1"/>
</dbReference>
<dbReference type="RefSeq" id="XP_067478743.1">
    <property type="nucleotide sequence ID" value="XM_067617980.1"/>
</dbReference>
<accession>A0A1L9UII2</accession>
<keyword evidence="7" id="KW-1015">Disulfide bond</keyword>
<dbReference type="GO" id="GO:0034599">
    <property type="term" value="P:cellular response to oxidative stress"/>
    <property type="evidence" value="ECO:0007669"/>
    <property type="project" value="UniProtKB-ARBA"/>
</dbReference>
<dbReference type="PANTHER" id="PTHR42801">
    <property type="entry name" value="THIOREDOXIN-DEPENDENT PEROXIDE REDUCTASE"/>
    <property type="match status" value="1"/>
</dbReference>
<comment type="subunit">
    <text evidence="2">Monomer.</text>
</comment>
<name>A0A1L9UII2_ASPBC</name>
<dbReference type="STRING" id="767769.A0A1L9UII2"/>
<dbReference type="Gene3D" id="3.40.30.10">
    <property type="entry name" value="Glutaredoxin"/>
    <property type="match status" value="1"/>
</dbReference>
<evidence type="ECO:0000256" key="10">
    <source>
        <dbReference type="ARBA" id="ARBA00032824"/>
    </source>
</evidence>
<dbReference type="PROSITE" id="PS51352">
    <property type="entry name" value="THIOREDOXIN_2"/>
    <property type="match status" value="1"/>
</dbReference>
<comment type="subcellular location">
    <subcellularLocation>
        <location evidence="1">Nucleus</location>
    </subcellularLocation>
</comment>
<dbReference type="GO" id="GO:0005634">
    <property type="term" value="C:nucleus"/>
    <property type="evidence" value="ECO:0007669"/>
    <property type="project" value="UniProtKB-SubCell"/>
</dbReference>
<evidence type="ECO:0000256" key="9">
    <source>
        <dbReference type="ARBA" id="ARBA00023284"/>
    </source>
</evidence>
<dbReference type="OMA" id="CTNQVCL"/>
<dbReference type="SUPFAM" id="SSF52833">
    <property type="entry name" value="Thioredoxin-like"/>
    <property type="match status" value="1"/>
</dbReference>
<dbReference type="EC" id="1.11.1.24" evidence="3"/>
<comment type="similarity">
    <text evidence="11">Belongs to the peroxiredoxin family. BCP/PrxQ subfamily.</text>
</comment>
<feature type="region of interest" description="Disordered" evidence="14">
    <location>
        <begin position="194"/>
        <end position="214"/>
    </location>
</feature>
<comment type="catalytic activity">
    <reaction evidence="12">
        <text>a hydroperoxide + [thioredoxin]-dithiol = an alcohol + [thioredoxin]-disulfide + H2O</text>
        <dbReference type="Rhea" id="RHEA:62620"/>
        <dbReference type="Rhea" id="RHEA-COMP:10698"/>
        <dbReference type="Rhea" id="RHEA-COMP:10700"/>
        <dbReference type="ChEBI" id="CHEBI:15377"/>
        <dbReference type="ChEBI" id="CHEBI:29950"/>
        <dbReference type="ChEBI" id="CHEBI:30879"/>
        <dbReference type="ChEBI" id="CHEBI:35924"/>
        <dbReference type="ChEBI" id="CHEBI:50058"/>
        <dbReference type="EC" id="1.11.1.24"/>
    </reaction>
</comment>
<evidence type="ECO:0000256" key="1">
    <source>
        <dbReference type="ARBA" id="ARBA00004123"/>
    </source>
</evidence>
<dbReference type="InterPro" id="IPR013766">
    <property type="entry name" value="Thioredoxin_domain"/>
</dbReference>
<keyword evidence="9" id="KW-0676">Redox-active center</keyword>
<evidence type="ECO:0000256" key="3">
    <source>
        <dbReference type="ARBA" id="ARBA00013017"/>
    </source>
</evidence>
<feature type="domain" description="Thioredoxin" evidence="15">
    <location>
        <begin position="32"/>
        <end position="196"/>
    </location>
</feature>
<protein>
    <recommendedName>
        <fullName evidence="3">thioredoxin-dependent peroxiredoxin</fullName>
        <ecNumber evidence="3">1.11.1.24</ecNumber>
    </recommendedName>
    <alternativeName>
        <fullName evidence="13">Nuclear thiol peroxidase</fullName>
    </alternativeName>
    <alternativeName>
        <fullName evidence="10">Thioredoxin peroxidase</fullName>
    </alternativeName>
</protein>
<evidence type="ECO:0000256" key="14">
    <source>
        <dbReference type="SAM" id="MobiDB-lite"/>
    </source>
</evidence>
<dbReference type="Proteomes" id="UP000184499">
    <property type="component" value="Unassembled WGS sequence"/>
</dbReference>
<gene>
    <name evidence="16" type="ORF">ASPBRDRAFT_127518</name>
</gene>
<dbReference type="GO" id="GO:0008379">
    <property type="term" value="F:thioredoxin peroxidase activity"/>
    <property type="evidence" value="ECO:0007669"/>
    <property type="project" value="TreeGrafter"/>
</dbReference>